<comment type="caution">
    <text evidence="2">The sequence shown here is derived from an EMBL/GenBank/DDBJ whole genome shotgun (WGS) entry which is preliminary data.</text>
</comment>
<keyword evidence="1" id="KW-1133">Transmembrane helix</keyword>
<keyword evidence="1" id="KW-0812">Transmembrane</keyword>
<feature type="transmembrane region" description="Helical" evidence="1">
    <location>
        <begin position="23"/>
        <end position="48"/>
    </location>
</feature>
<name>M0ANA9_9EURY</name>
<sequence>MVGSTTDSEASQANTSQRDRGQVILIGAIALAFIILGIVVVFNGVLYIETISSSATSQSAADAAVTQHELEKGVAGIIHRQNIDDTEYGTEQYSTLFTNVSSNSGPVITDISVTDDSSSGAAVATGEIDSDVFNGNNISRDGEDPQVGHLRLEVEEFGGSLDIDTPEESVTIDDQMVDHEPAQIDLVAGTVNGTSHSELQLFDPETSYEQVEAELHGDIEGEYELVTKDENTLAPRFSGTTGSWAIEATVTYDSNDVSFSQTYDIPVYGGDP</sequence>
<keyword evidence="1" id="KW-0472">Membrane</keyword>
<evidence type="ECO:0000256" key="1">
    <source>
        <dbReference type="SAM" id="Phobius"/>
    </source>
</evidence>
<dbReference type="RefSeq" id="WP_006167714.1">
    <property type="nucleotide sequence ID" value="NZ_AOIN01000060.1"/>
</dbReference>
<dbReference type="OrthoDB" id="169896at2157"/>
<dbReference type="Proteomes" id="UP000011693">
    <property type="component" value="Unassembled WGS sequence"/>
</dbReference>
<accession>M0ANA9</accession>
<dbReference type="PATRIC" id="fig|1227492.4.peg.2242"/>
<organism evidence="2 3">
    <name type="scientific">Natrialba chahannaoensis JCM 10990</name>
    <dbReference type="NCBI Taxonomy" id="1227492"/>
    <lineage>
        <taxon>Archaea</taxon>
        <taxon>Methanobacteriati</taxon>
        <taxon>Methanobacteriota</taxon>
        <taxon>Stenosarchaea group</taxon>
        <taxon>Halobacteria</taxon>
        <taxon>Halobacteriales</taxon>
        <taxon>Natrialbaceae</taxon>
        <taxon>Natrialba</taxon>
    </lineage>
</organism>
<gene>
    <name evidence="2" type="ORF">C482_11368</name>
</gene>
<proteinExistence type="predicted"/>
<keyword evidence="3" id="KW-1185">Reference proteome</keyword>
<reference evidence="2 3" key="1">
    <citation type="journal article" date="2014" name="PLoS Genet.">
        <title>Phylogenetically driven sequencing of extremely halophilic archaea reveals strategies for static and dynamic osmo-response.</title>
        <authorList>
            <person name="Becker E.A."/>
            <person name="Seitzer P.M."/>
            <person name="Tritt A."/>
            <person name="Larsen D."/>
            <person name="Krusor M."/>
            <person name="Yao A.I."/>
            <person name="Wu D."/>
            <person name="Madern D."/>
            <person name="Eisen J.A."/>
            <person name="Darling A.E."/>
            <person name="Facciotti M.T."/>
        </authorList>
    </citation>
    <scope>NUCLEOTIDE SEQUENCE [LARGE SCALE GENOMIC DNA]</scope>
    <source>
        <strain evidence="2 3">JCM 10990</strain>
    </source>
</reference>
<dbReference type="STRING" id="1227492.C482_11368"/>
<dbReference type="AlphaFoldDB" id="M0ANA9"/>
<evidence type="ECO:0000313" key="2">
    <source>
        <dbReference type="EMBL" id="ELY98873.1"/>
    </source>
</evidence>
<evidence type="ECO:0000313" key="3">
    <source>
        <dbReference type="Proteomes" id="UP000011693"/>
    </source>
</evidence>
<protein>
    <submittedName>
        <fullName evidence="2">Uncharacterized protein</fullName>
    </submittedName>
</protein>
<dbReference type="EMBL" id="AOIN01000060">
    <property type="protein sequence ID" value="ELY98873.1"/>
    <property type="molecule type" value="Genomic_DNA"/>
</dbReference>